<proteinExistence type="predicted"/>
<feature type="region of interest" description="Disordered" evidence="1">
    <location>
        <begin position="489"/>
        <end position="511"/>
    </location>
</feature>
<reference evidence="3 4" key="1">
    <citation type="submission" date="2019-07" db="EMBL/GenBank/DDBJ databases">
        <title>Whole genome shotgun sequence of Cellulomonas terrae NBRC 100819.</title>
        <authorList>
            <person name="Hosoyama A."/>
            <person name="Uohara A."/>
            <person name="Ohji S."/>
            <person name="Ichikawa N."/>
        </authorList>
    </citation>
    <scope>NUCLEOTIDE SEQUENCE [LARGE SCALE GENOMIC DNA]</scope>
    <source>
        <strain evidence="3 4">NBRC 100819</strain>
    </source>
</reference>
<evidence type="ECO:0000256" key="1">
    <source>
        <dbReference type="SAM" id="MobiDB-lite"/>
    </source>
</evidence>
<dbReference type="RefSeq" id="WP_146845781.1">
    <property type="nucleotide sequence ID" value="NZ_BJWH01000007.1"/>
</dbReference>
<dbReference type="InterPro" id="IPR003615">
    <property type="entry name" value="HNH_nuc"/>
</dbReference>
<evidence type="ECO:0000313" key="4">
    <source>
        <dbReference type="Proteomes" id="UP000321049"/>
    </source>
</evidence>
<feature type="domain" description="DUF222" evidence="2">
    <location>
        <begin position="110"/>
        <end position="400"/>
    </location>
</feature>
<dbReference type="CDD" id="cd00085">
    <property type="entry name" value="HNHc"/>
    <property type="match status" value="1"/>
</dbReference>
<gene>
    <name evidence="3" type="ORF">CTE05_18020</name>
</gene>
<evidence type="ECO:0000313" key="3">
    <source>
        <dbReference type="EMBL" id="GEL98255.1"/>
    </source>
</evidence>
<evidence type="ECO:0000259" key="2">
    <source>
        <dbReference type="Pfam" id="PF02720"/>
    </source>
</evidence>
<dbReference type="OrthoDB" id="5140334at2"/>
<dbReference type="InterPro" id="IPR003870">
    <property type="entry name" value="DUF222"/>
</dbReference>
<dbReference type="Pfam" id="PF02720">
    <property type="entry name" value="DUF222"/>
    <property type="match status" value="1"/>
</dbReference>
<sequence>MRQEVVTVTAVLDDLVIDDLVATDLARARELAPVASPVLVWADSGRGARPGASPDVPPGARMVDLGAVEEFPLPGVEIEQLVAMLGSVPVADVSGAALVNGVAAWQQVLNMAQAAQAEWVRELEARTPDALRHVPDELSCALVTTRRSAETLLLRAWGAAQHPVLADAWAGGEVDARKVDVILDELGRAGQALSGIEVASVVADAVDRAGTMTGPQLTRHVRAALIAADPAVAEQRRVAERERRGVFLELAPDAMARLIAYLPAAEATAAFTAIDALAGNAGADGDSRTVDQRRADAFADVFTSTLDRQATPDGTPLPTRHGQRVALQVSVAATTLLGLDDAPGHLGSYGPIPAQAARELAQDATWRRVLTDPDTGQVCSVGTRAYRPGADLTRTVQARDVTCTFPGCRQPATRCELDHRIPYDVTRSASDQVHDPQTCEANLHALCKHHHQAKTDGWWTVTYDRTTGVSSWTDRHGITSARHPVPVLVPPEALHHRPPPAPRADRSDPPF</sequence>
<name>A0A511JK17_9CELL</name>
<protein>
    <recommendedName>
        <fullName evidence="2">DUF222 domain-containing protein</fullName>
    </recommendedName>
</protein>
<dbReference type="EMBL" id="BJWH01000007">
    <property type="protein sequence ID" value="GEL98255.1"/>
    <property type="molecule type" value="Genomic_DNA"/>
</dbReference>
<dbReference type="AlphaFoldDB" id="A0A511JK17"/>
<accession>A0A511JK17</accession>
<comment type="caution">
    <text evidence="3">The sequence shown here is derived from an EMBL/GenBank/DDBJ whole genome shotgun (WGS) entry which is preliminary data.</text>
</comment>
<keyword evidence="4" id="KW-1185">Reference proteome</keyword>
<organism evidence="3 4">
    <name type="scientific">Cellulomonas terrae</name>
    <dbReference type="NCBI Taxonomy" id="311234"/>
    <lineage>
        <taxon>Bacteria</taxon>
        <taxon>Bacillati</taxon>
        <taxon>Actinomycetota</taxon>
        <taxon>Actinomycetes</taxon>
        <taxon>Micrococcales</taxon>
        <taxon>Cellulomonadaceae</taxon>
        <taxon>Cellulomonas</taxon>
    </lineage>
</organism>
<dbReference type="Proteomes" id="UP000321049">
    <property type="component" value="Unassembled WGS sequence"/>
</dbReference>